<dbReference type="KEGG" id="agi:FSB73_04145"/>
<dbReference type="Proteomes" id="UP000321291">
    <property type="component" value="Chromosome"/>
</dbReference>
<keyword evidence="9 11" id="KW-0472">Membrane</keyword>
<evidence type="ECO:0000256" key="3">
    <source>
        <dbReference type="ARBA" id="ARBA00022676"/>
    </source>
</evidence>
<comment type="similarity">
    <text evidence="11">Belongs to the glycosyltransferase 51 family.</text>
</comment>
<dbReference type="PANTHER" id="PTHR30400:SF0">
    <property type="entry name" value="BIOSYNTHETIC PEPTIDOGLYCAN TRANSGLYCOSYLASE"/>
    <property type="match status" value="1"/>
</dbReference>
<dbReference type="Pfam" id="PF00912">
    <property type="entry name" value="Transgly"/>
    <property type="match status" value="1"/>
</dbReference>
<dbReference type="OrthoDB" id="9766909at2"/>
<evidence type="ECO:0000256" key="5">
    <source>
        <dbReference type="ARBA" id="ARBA00022692"/>
    </source>
</evidence>
<dbReference type="NCBIfam" id="TIGR02070">
    <property type="entry name" value="mono_pep_trsgly"/>
    <property type="match status" value="1"/>
</dbReference>
<evidence type="ECO:0000256" key="7">
    <source>
        <dbReference type="ARBA" id="ARBA00022984"/>
    </source>
</evidence>
<reference evidence="13 14" key="1">
    <citation type="journal article" date="2017" name="Int. J. Syst. Evol. Microbiol.">
        <title>Arachidicoccus ginsenosidivorans sp. nov., with ginsenoside-converting activity isolated from ginseng cultivating soil.</title>
        <authorList>
            <person name="Siddiqi M.Z."/>
            <person name="Aslam Z."/>
            <person name="Im W.T."/>
        </authorList>
    </citation>
    <scope>NUCLEOTIDE SEQUENCE [LARGE SCALE GENOMIC DNA]</scope>
    <source>
        <strain evidence="13 14">Gsoil 809</strain>
    </source>
</reference>
<evidence type="ECO:0000256" key="11">
    <source>
        <dbReference type="HAMAP-Rule" id="MF_00766"/>
    </source>
</evidence>
<evidence type="ECO:0000256" key="10">
    <source>
        <dbReference type="ARBA" id="ARBA00023316"/>
    </source>
</evidence>
<evidence type="ECO:0000256" key="2">
    <source>
        <dbReference type="ARBA" id="ARBA00022519"/>
    </source>
</evidence>
<gene>
    <name evidence="11 13" type="primary">mtgA</name>
    <name evidence="13" type="ORF">FSB73_04145</name>
</gene>
<dbReference type="PANTHER" id="PTHR30400">
    <property type="entry name" value="MONOFUNCTIONAL BIOSYNTHETIC PEPTIDOGLYCAN TRANSGLYCOSYLASE"/>
    <property type="match status" value="1"/>
</dbReference>
<dbReference type="RefSeq" id="WP_146780251.1">
    <property type="nucleotide sequence ID" value="NZ_CP042434.1"/>
</dbReference>
<evidence type="ECO:0000256" key="9">
    <source>
        <dbReference type="ARBA" id="ARBA00023136"/>
    </source>
</evidence>
<keyword evidence="7 11" id="KW-0573">Peptidoglycan synthesis</keyword>
<dbReference type="InterPro" id="IPR011812">
    <property type="entry name" value="Pep_trsgly"/>
</dbReference>
<keyword evidence="6 11" id="KW-0133">Cell shape</keyword>
<dbReference type="GO" id="GO:0016763">
    <property type="term" value="F:pentosyltransferase activity"/>
    <property type="evidence" value="ECO:0007669"/>
    <property type="project" value="InterPro"/>
</dbReference>
<evidence type="ECO:0000256" key="8">
    <source>
        <dbReference type="ARBA" id="ARBA00022989"/>
    </source>
</evidence>
<keyword evidence="3 11" id="KW-0328">Glycosyltransferase</keyword>
<evidence type="ECO:0000256" key="6">
    <source>
        <dbReference type="ARBA" id="ARBA00022960"/>
    </source>
</evidence>
<name>A0A5B8VJ65_9BACT</name>
<dbReference type="InterPro" id="IPR023346">
    <property type="entry name" value="Lysozyme-like_dom_sf"/>
</dbReference>
<evidence type="ECO:0000313" key="14">
    <source>
        <dbReference type="Proteomes" id="UP000321291"/>
    </source>
</evidence>
<dbReference type="UniPathway" id="UPA00219"/>
<accession>A0A5B8VJ65</accession>
<comment type="catalytic activity">
    <reaction evidence="11">
        <text>[GlcNAc-(1-&gt;4)-Mur2Ac(oyl-L-Ala-gamma-D-Glu-L-Lys-D-Ala-D-Ala)](n)-di-trans,octa-cis-undecaprenyl diphosphate + beta-D-GlcNAc-(1-&gt;4)-Mur2Ac(oyl-L-Ala-gamma-D-Glu-L-Lys-D-Ala-D-Ala)-di-trans,octa-cis-undecaprenyl diphosphate = [GlcNAc-(1-&gt;4)-Mur2Ac(oyl-L-Ala-gamma-D-Glu-L-Lys-D-Ala-D-Ala)](n+1)-di-trans,octa-cis-undecaprenyl diphosphate + di-trans,octa-cis-undecaprenyl diphosphate + H(+)</text>
        <dbReference type="Rhea" id="RHEA:23708"/>
        <dbReference type="Rhea" id="RHEA-COMP:9602"/>
        <dbReference type="Rhea" id="RHEA-COMP:9603"/>
        <dbReference type="ChEBI" id="CHEBI:15378"/>
        <dbReference type="ChEBI" id="CHEBI:58405"/>
        <dbReference type="ChEBI" id="CHEBI:60033"/>
        <dbReference type="ChEBI" id="CHEBI:78435"/>
        <dbReference type="EC" id="2.4.99.28"/>
    </reaction>
</comment>
<dbReference type="EC" id="2.4.99.28" evidence="11"/>
<keyword evidence="2" id="KW-0997">Cell inner membrane</keyword>
<feature type="transmembrane region" description="Helical" evidence="11">
    <location>
        <begin position="7"/>
        <end position="28"/>
    </location>
</feature>
<dbReference type="GO" id="GO:0009274">
    <property type="term" value="C:peptidoglycan-based cell wall"/>
    <property type="evidence" value="ECO:0007669"/>
    <property type="project" value="InterPro"/>
</dbReference>
<sequence length="234" mass="26199">MSKIKKSIIWLLKTVLKLFIISVLYLVVCKWVMPPITLTQLGSVISGNGLKRDYVSYDQISSNAKLAAIAGEDQLFTDHSGFDWAALKQSLGSDKGKRARGSAASTISQQTAKNVFLWQGSGVTRYVRKAMEFVYTKLIEWIWGKKRILEVYLNVIEMGKGIYGIQAAAKNYYQKDAADLSRSEAASIIACLPNPKRFTVKPRSKFVNFKSAWILRQMHNIQGDGKIKALITAK</sequence>
<keyword evidence="14" id="KW-1185">Reference proteome</keyword>
<keyword evidence="4 11" id="KW-0808">Transferase</keyword>
<keyword evidence="1 11" id="KW-1003">Cell membrane</keyword>
<dbReference type="GO" id="GO:0071555">
    <property type="term" value="P:cell wall organization"/>
    <property type="evidence" value="ECO:0007669"/>
    <property type="project" value="UniProtKB-KW"/>
</dbReference>
<comment type="subcellular location">
    <subcellularLocation>
        <location evidence="11">Cell membrane</location>
        <topology evidence="11">Single-pass membrane protein</topology>
    </subcellularLocation>
</comment>
<keyword evidence="5 11" id="KW-0812">Transmembrane</keyword>
<proteinExistence type="inferred from homology"/>
<feature type="domain" description="Glycosyl transferase family 51" evidence="12">
    <location>
        <begin position="48"/>
        <end position="219"/>
    </location>
</feature>
<evidence type="ECO:0000259" key="12">
    <source>
        <dbReference type="Pfam" id="PF00912"/>
    </source>
</evidence>
<evidence type="ECO:0000256" key="1">
    <source>
        <dbReference type="ARBA" id="ARBA00022475"/>
    </source>
</evidence>
<dbReference type="GO" id="GO:0005886">
    <property type="term" value="C:plasma membrane"/>
    <property type="evidence" value="ECO:0007669"/>
    <property type="project" value="UniProtKB-SubCell"/>
</dbReference>
<dbReference type="Gene3D" id="1.10.3810.10">
    <property type="entry name" value="Biosynthetic peptidoglycan transglycosylase-like"/>
    <property type="match status" value="1"/>
</dbReference>
<organism evidence="13 14">
    <name type="scientific">Arachidicoccus ginsenosidivorans</name>
    <dbReference type="NCBI Taxonomy" id="496057"/>
    <lineage>
        <taxon>Bacteria</taxon>
        <taxon>Pseudomonadati</taxon>
        <taxon>Bacteroidota</taxon>
        <taxon>Chitinophagia</taxon>
        <taxon>Chitinophagales</taxon>
        <taxon>Chitinophagaceae</taxon>
        <taxon>Arachidicoccus</taxon>
    </lineage>
</organism>
<dbReference type="EMBL" id="CP042434">
    <property type="protein sequence ID" value="QEC70992.1"/>
    <property type="molecule type" value="Genomic_DNA"/>
</dbReference>
<keyword evidence="8 11" id="KW-1133">Transmembrane helix</keyword>
<keyword evidence="10 11" id="KW-0961">Cell wall biogenesis/degradation</keyword>
<dbReference type="InterPro" id="IPR036950">
    <property type="entry name" value="PBP_transglycosylase"/>
</dbReference>
<dbReference type="GO" id="GO:0008360">
    <property type="term" value="P:regulation of cell shape"/>
    <property type="evidence" value="ECO:0007669"/>
    <property type="project" value="UniProtKB-KW"/>
</dbReference>
<comment type="pathway">
    <text evidence="11">Cell wall biogenesis; peptidoglycan biosynthesis.</text>
</comment>
<evidence type="ECO:0000256" key="4">
    <source>
        <dbReference type="ARBA" id="ARBA00022679"/>
    </source>
</evidence>
<dbReference type="SUPFAM" id="SSF53955">
    <property type="entry name" value="Lysozyme-like"/>
    <property type="match status" value="1"/>
</dbReference>
<evidence type="ECO:0000313" key="13">
    <source>
        <dbReference type="EMBL" id="QEC70992.1"/>
    </source>
</evidence>
<dbReference type="InterPro" id="IPR001264">
    <property type="entry name" value="Glyco_trans_51"/>
</dbReference>
<comment type="function">
    <text evidence="11">Peptidoglycan polymerase that catalyzes glycan chain elongation from lipid-linked precursors.</text>
</comment>
<protein>
    <recommendedName>
        <fullName evidence="11">Biosynthetic peptidoglycan transglycosylase</fullName>
        <ecNumber evidence="11">2.4.99.28</ecNumber>
    </recommendedName>
    <alternativeName>
        <fullName evidence="11">Glycan polymerase</fullName>
    </alternativeName>
    <alternativeName>
        <fullName evidence="11">Peptidoglycan glycosyltransferase MtgA</fullName>
        <shortName evidence="11">PGT</shortName>
    </alternativeName>
</protein>
<dbReference type="GO" id="GO:0008955">
    <property type="term" value="F:peptidoglycan glycosyltransferase activity"/>
    <property type="evidence" value="ECO:0007669"/>
    <property type="project" value="UniProtKB-UniRule"/>
</dbReference>
<dbReference type="GO" id="GO:0009252">
    <property type="term" value="P:peptidoglycan biosynthetic process"/>
    <property type="evidence" value="ECO:0007669"/>
    <property type="project" value="UniProtKB-UniRule"/>
</dbReference>
<dbReference type="AlphaFoldDB" id="A0A5B8VJ65"/>
<dbReference type="HAMAP" id="MF_00766">
    <property type="entry name" value="PGT_MtgA"/>
    <property type="match status" value="1"/>
</dbReference>